<protein>
    <submittedName>
        <fullName evidence="3">Biotin--[acetyl-CoA-carboxylase] ligase</fullName>
        <ecNumber evidence="4">6.3.4.15</ecNumber>
    </submittedName>
</protein>
<gene>
    <name evidence="3" type="ORF">CDH04_07090</name>
    <name evidence="4" type="ORF">FZC43_07090</name>
</gene>
<dbReference type="EMBL" id="CP043424">
    <property type="protein sequence ID" value="QIW12425.1"/>
    <property type="molecule type" value="Genomic_DNA"/>
</dbReference>
<feature type="domain" description="BPL/LPL catalytic" evidence="2">
    <location>
        <begin position="5"/>
        <end position="193"/>
    </location>
</feature>
<evidence type="ECO:0000313" key="3">
    <source>
        <dbReference type="EMBL" id="AXA34181.1"/>
    </source>
</evidence>
<proteinExistence type="predicted"/>
<evidence type="ECO:0000313" key="6">
    <source>
        <dbReference type="Proteomes" id="UP000681131"/>
    </source>
</evidence>
<accession>A0A2Z4XZA3</accession>
<dbReference type="InterPro" id="IPR045864">
    <property type="entry name" value="aa-tRNA-synth_II/BPL/LPL"/>
</dbReference>
<dbReference type="GO" id="GO:0004077">
    <property type="term" value="F:biotin--[biotin carboxyl-carrier protein] ligase activity"/>
    <property type="evidence" value="ECO:0007669"/>
    <property type="project" value="UniProtKB-EC"/>
</dbReference>
<dbReference type="InterPro" id="IPR004408">
    <property type="entry name" value="Biotin_CoA_COase_ligase"/>
</dbReference>
<dbReference type="EMBL" id="CP021781">
    <property type="protein sequence ID" value="AXA34181.1"/>
    <property type="molecule type" value="Genomic_DNA"/>
</dbReference>
<dbReference type="KEGG" id="fad:CDH04_07090"/>
<dbReference type="Gene3D" id="3.30.930.10">
    <property type="entry name" value="Bira Bifunctional Protein, Domain 2"/>
    <property type="match status" value="1"/>
</dbReference>
<keyword evidence="6" id="KW-1185">Reference proteome</keyword>
<organism evidence="3 5">
    <name type="scientific">Francisella adeliensis</name>
    <dbReference type="NCBI Taxonomy" id="2007306"/>
    <lineage>
        <taxon>Bacteria</taxon>
        <taxon>Pseudomonadati</taxon>
        <taxon>Pseudomonadota</taxon>
        <taxon>Gammaproteobacteria</taxon>
        <taxon>Thiotrichales</taxon>
        <taxon>Francisellaceae</taxon>
        <taxon>Francisella</taxon>
    </lineage>
</organism>
<dbReference type="PANTHER" id="PTHR12835">
    <property type="entry name" value="BIOTIN PROTEIN LIGASE"/>
    <property type="match status" value="1"/>
</dbReference>
<dbReference type="Proteomes" id="UP000681131">
    <property type="component" value="Chromosome"/>
</dbReference>
<evidence type="ECO:0000256" key="1">
    <source>
        <dbReference type="ARBA" id="ARBA00022598"/>
    </source>
</evidence>
<dbReference type="InterPro" id="IPR004143">
    <property type="entry name" value="BPL_LPL_catalytic"/>
</dbReference>
<dbReference type="GO" id="GO:0005737">
    <property type="term" value="C:cytoplasm"/>
    <property type="evidence" value="ECO:0007669"/>
    <property type="project" value="TreeGrafter"/>
</dbReference>
<evidence type="ECO:0000313" key="4">
    <source>
        <dbReference type="EMBL" id="QIW12425.1"/>
    </source>
</evidence>
<reference evidence="3 5" key="1">
    <citation type="submission" date="2017-06" db="EMBL/GenBank/DDBJ databases">
        <title>Complete genome of Francisella adeliensis.</title>
        <authorList>
            <person name="Vallesi A."/>
            <person name="Sjodin A."/>
        </authorList>
    </citation>
    <scope>NUCLEOTIDE SEQUENCE [LARGE SCALE GENOMIC DNA]</scope>
    <source>
        <strain evidence="3 5">FDC440</strain>
    </source>
</reference>
<dbReference type="NCBIfam" id="TIGR00121">
    <property type="entry name" value="birA_ligase"/>
    <property type="match status" value="1"/>
</dbReference>
<evidence type="ECO:0000313" key="5">
    <source>
        <dbReference type="Proteomes" id="UP000251120"/>
    </source>
</evidence>
<reference evidence="4 6" key="2">
    <citation type="submission" date="2019-08" db="EMBL/GenBank/DDBJ databases">
        <title>Complete genome sequences of Francisella adeliensis (FSC1325 and FSC1326).</title>
        <authorList>
            <person name="Ohrman C."/>
            <person name="Uneklint I."/>
            <person name="Vallesi A."/>
            <person name="Karlsson L."/>
            <person name="Sjodin A."/>
        </authorList>
    </citation>
    <scope>NUCLEOTIDE SEQUENCE [LARGE SCALE GENOMIC DNA]</scope>
    <source>
        <strain evidence="4 6">FSC1325</strain>
    </source>
</reference>
<dbReference type="Pfam" id="PF03099">
    <property type="entry name" value="BPL_LplA_LipB"/>
    <property type="match status" value="1"/>
</dbReference>
<dbReference type="PROSITE" id="PS51733">
    <property type="entry name" value="BPL_LPL_CATALYTIC"/>
    <property type="match status" value="1"/>
</dbReference>
<sequence length="261" mass="29536">MKNHNYIKTELTEFLKDIELEYFESIGSTNDYLLDKVFMHKYHLCYAGEQTKARGRRGNKWLASSHENIYATIGFRCDFSANQTALASLKIALGVAEGLKKLIPVELQQNLKIKLPNDIYYNGKKLAGILIETKNIKKDSFDVVIGVGVNVNMTALDESINREWTSLAIINEKPVDYAKALVNVFSHIVKNIDLNQELVLEKFCSYDYLLSQKISFNHSSESIVGIARGVSKDLKLLVDINGLVQQQEFDIANINTVRLVD</sequence>
<dbReference type="RefSeq" id="WP_112870359.1">
    <property type="nucleotide sequence ID" value="NZ_CP021781.1"/>
</dbReference>
<dbReference type="EC" id="6.3.4.15" evidence="4"/>
<dbReference type="PANTHER" id="PTHR12835:SF5">
    <property type="entry name" value="BIOTIN--PROTEIN LIGASE"/>
    <property type="match status" value="1"/>
</dbReference>
<dbReference type="CDD" id="cd16442">
    <property type="entry name" value="BPL"/>
    <property type="match status" value="1"/>
</dbReference>
<dbReference type="AlphaFoldDB" id="A0A2Z4XZA3"/>
<evidence type="ECO:0000259" key="2">
    <source>
        <dbReference type="PROSITE" id="PS51733"/>
    </source>
</evidence>
<dbReference type="SUPFAM" id="SSF55681">
    <property type="entry name" value="Class II aaRS and biotin synthetases"/>
    <property type="match status" value="1"/>
</dbReference>
<dbReference type="Proteomes" id="UP000251120">
    <property type="component" value="Chromosome"/>
</dbReference>
<name>A0A2Z4XZA3_9GAMM</name>
<dbReference type="OrthoDB" id="9807064at2"/>
<keyword evidence="1 3" id="KW-0436">Ligase</keyword>